<proteinExistence type="predicted"/>
<gene>
    <name evidence="2" type="ORF">CWC46_09835</name>
    <name evidence="3" type="ORF">Ser39006_009840</name>
</gene>
<reference evidence="3" key="4">
    <citation type="submission" date="2017-11" db="EMBL/GenBank/DDBJ databases">
        <title>Complete genome sequence of Serratia sp. ATCC 39006.</title>
        <authorList>
            <person name="Hampton H.G."/>
            <person name="Jackson S.A."/>
            <person name="Jauregui R."/>
            <person name="Poulter G.T.M."/>
            <person name="Salmond G.P.C."/>
            <person name="Fineran P.C."/>
        </authorList>
    </citation>
    <scope>NUCLEOTIDE SEQUENCE</scope>
    <source>
        <strain evidence="3">ATCC 39006</strain>
    </source>
</reference>
<evidence type="ECO:0000313" key="5">
    <source>
        <dbReference type="Proteomes" id="UP000233778"/>
    </source>
</evidence>
<dbReference type="CDD" id="cd03801">
    <property type="entry name" value="GT4_PimA-like"/>
    <property type="match status" value="1"/>
</dbReference>
<dbReference type="GO" id="GO:0016757">
    <property type="term" value="F:glycosyltransferase activity"/>
    <property type="evidence" value="ECO:0007669"/>
    <property type="project" value="InterPro"/>
</dbReference>
<evidence type="ECO:0000313" key="2">
    <source>
        <dbReference type="EMBL" id="AUH00077.1"/>
    </source>
</evidence>
<dbReference type="InterPro" id="IPR001296">
    <property type="entry name" value="Glyco_trans_1"/>
</dbReference>
<reference evidence="3" key="2">
    <citation type="submission" date="2013-09" db="EMBL/GenBank/DDBJ databases">
        <authorList>
            <person name="Wang G."/>
            <person name="Yang Y."/>
            <person name="Su Y."/>
        </authorList>
    </citation>
    <scope>NUCLEOTIDE SEQUENCE</scope>
    <source>
        <strain evidence="3">ATCC 39006</strain>
    </source>
</reference>
<reference evidence="2 5" key="3">
    <citation type="submission" date="2017-11" db="EMBL/GenBank/DDBJ databases">
        <title>Complete genome sequence of Serratia sp. ATCC 39006 LacA.</title>
        <authorList>
            <person name="Hampton H.G."/>
            <person name="Jackson S.A."/>
            <person name="Jauregui R."/>
            <person name="Poulter G.T.M."/>
            <person name="Salmond G.P.C."/>
            <person name="Fineran P.C."/>
        </authorList>
    </citation>
    <scope>NUCLEOTIDE SEQUENCE [LARGE SCALE GENOMIC DNA]</scope>
    <source>
        <strain evidence="2 5">ATCC 39006</strain>
    </source>
</reference>
<organism evidence="3 4">
    <name type="scientific">Serratia sp. (strain ATCC 39006)</name>
    <name type="common">Prodigiosinella confusarubida</name>
    <dbReference type="NCBI Taxonomy" id="104623"/>
    <lineage>
        <taxon>Bacteria</taxon>
        <taxon>Pseudomonadati</taxon>
        <taxon>Pseudomonadota</taxon>
        <taxon>Gammaproteobacteria</taxon>
        <taxon>Enterobacterales</taxon>
        <taxon>Pectobacteriaceae</taxon>
        <taxon>Prodigiosinella</taxon>
    </lineage>
</organism>
<keyword evidence="4" id="KW-1185">Reference proteome</keyword>
<dbReference type="KEGG" id="sera:Ser39006_009840"/>
<feature type="domain" description="Glycosyl transferase family 1" evidence="1">
    <location>
        <begin position="184"/>
        <end position="306"/>
    </location>
</feature>
<protein>
    <recommendedName>
        <fullName evidence="1">Glycosyl transferase family 1 domain-containing protein</fullName>
    </recommendedName>
</protein>
<dbReference type="STRING" id="104623.Ser39006_03498"/>
<dbReference type="Proteomes" id="UP000017700">
    <property type="component" value="Chromosome"/>
</dbReference>
<dbReference type="EMBL" id="CP025085">
    <property type="protein sequence ID" value="AUH00077.1"/>
    <property type="molecule type" value="Genomic_DNA"/>
</dbReference>
<accession>A0A2I5T687</accession>
<dbReference type="SUPFAM" id="SSF53756">
    <property type="entry name" value="UDP-Glycosyltransferase/glycogen phosphorylase"/>
    <property type="match status" value="1"/>
</dbReference>
<dbReference type="EMBL" id="CP025084">
    <property type="protein sequence ID" value="AUH04396.1"/>
    <property type="molecule type" value="Genomic_DNA"/>
</dbReference>
<dbReference type="KEGG" id="serq:CWC46_09835"/>
<dbReference type="AlphaFoldDB" id="A0A2I5T687"/>
<name>A0A2I5T687_SERS3</name>
<dbReference type="Gene3D" id="3.40.50.2000">
    <property type="entry name" value="Glycogen Phosphorylase B"/>
    <property type="match status" value="1"/>
</dbReference>
<dbReference type="Proteomes" id="UP000233778">
    <property type="component" value="Chromosome"/>
</dbReference>
<dbReference type="RefSeq" id="WP_021016760.1">
    <property type="nucleotide sequence ID" value="NZ_CP025084.1"/>
</dbReference>
<dbReference type="OrthoDB" id="8523124at2"/>
<evidence type="ECO:0000313" key="3">
    <source>
        <dbReference type="EMBL" id="AUH04396.1"/>
    </source>
</evidence>
<reference evidence="3 4" key="1">
    <citation type="journal article" date="2013" name="Genome Announc.">
        <title>Draft genome sequence of Serratia sp. strain ATCC 39006, a model bacterium for analysis of the biosynthesis and regulation of prodigiosin, a carbapenem, and gas vesicles.</title>
        <authorList>
            <person name="Fineran P.C."/>
            <person name="Iglesias Cans M.C."/>
            <person name="Ramsay J.P."/>
            <person name="Wilf N.M."/>
            <person name="Cossyleon D."/>
            <person name="McNeil M.B."/>
            <person name="Williamson N.R."/>
            <person name="Monson R.E."/>
            <person name="Becher S.A."/>
            <person name="Stanton J.A."/>
            <person name="Brugger K."/>
            <person name="Brown S.D."/>
            <person name="Salmond G.P."/>
        </authorList>
    </citation>
    <scope>NUCLEOTIDE SEQUENCE [LARGE SCALE GENOMIC DNA]</scope>
    <source>
        <strain evidence="3">ATCC 39006</strain>
        <strain evidence="4">ATCC 39006 / SC 11482</strain>
    </source>
</reference>
<evidence type="ECO:0000313" key="4">
    <source>
        <dbReference type="Proteomes" id="UP000017700"/>
    </source>
</evidence>
<sequence>MLFLVDMPPPVHGMSNINLAMYNRVLNENIAVVVIDTTPHWCNLKTHTRRWKLVRIFHALWVMIRILKYCVFSPDKKVYRPINGDRGQVFDYLYLGLLSWFKCSIIIHHHSFNYIHAQKKLFNKLVKVLQGNVRHIVLSDNMGASLSSLYGIPIKNFITISNASFFNDAECCTQQQRHDSTLTLGHLSNLCLDKGIGIISKTIESLNKTTIPFTFILAGPFADEVSKRIVTELCENNHNVKYIGPVYGELKKAFFSNIDIFLFPSVYKNEAEPLVLYEAAQQGALLIGSETGCMKEMISSLDGISVGLPLERECPELFIDAVVSYITATPMSDVQRAKNHRKNQFQILVAKNRLKLQQLMKDFTDV</sequence>
<evidence type="ECO:0000259" key="1">
    <source>
        <dbReference type="Pfam" id="PF00534"/>
    </source>
</evidence>
<dbReference type="Pfam" id="PF00534">
    <property type="entry name" value="Glycos_transf_1"/>
    <property type="match status" value="1"/>
</dbReference>